<dbReference type="SUPFAM" id="SSF52343">
    <property type="entry name" value="Ferredoxin reductase-like, C-terminal NADP-linked domain"/>
    <property type="match status" value="1"/>
</dbReference>
<dbReference type="CDD" id="cd11078">
    <property type="entry name" value="CYP130-like"/>
    <property type="match status" value="1"/>
</dbReference>
<evidence type="ECO:0000256" key="6">
    <source>
        <dbReference type="ARBA" id="ARBA00023033"/>
    </source>
</evidence>
<dbReference type="CDD" id="cd00207">
    <property type="entry name" value="fer2"/>
    <property type="match status" value="1"/>
</dbReference>
<reference evidence="10 11" key="1">
    <citation type="submission" date="2016-05" db="EMBL/GenBank/DDBJ databases">
        <title>Complete Genome and Methylome Analysis of Psychrotrophic Bacterial Isolates from Antarctic Lake Untersee.</title>
        <authorList>
            <person name="Fomenkov A."/>
            <person name="Akimov V.N."/>
            <person name="Vasilyeva L.V."/>
            <person name="Andersen D."/>
            <person name="Vincze T."/>
            <person name="Roberts R.J."/>
        </authorList>
    </citation>
    <scope>NUCLEOTIDE SEQUENCE [LARGE SCALE GENOMIC DNA]</scope>
    <source>
        <strain evidence="10 11">U14-5</strain>
    </source>
</reference>
<dbReference type="Proteomes" id="UP000185494">
    <property type="component" value="Chromosome 2"/>
</dbReference>
<dbReference type="GO" id="GO:0004497">
    <property type="term" value="F:monooxygenase activity"/>
    <property type="evidence" value="ECO:0007669"/>
    <property type="project" value="UniProtKB-KW"/>
</dbReference>
<evidence type="ECO:0000313" key="10">
    <source>
        <dbReference type="EMBL" id="APT59857.1"/>
    </source>
</evidence>
<comment type="similarity">
    <text evidence="1">Belongs to the cytochrome P450 family.</text>
</comment>
<dbReference type="SUPFAM" id="SSF63380">
    <property type="entry name" value="Riboflavin synthase domain-like"/>
    <property type="match status" value="1"/>
</dbReference>
<dbReference type="Pfam" id="PF00111">
    <property type="entry name" value="Fer2"/>
    <property type="match status" value="1"/>
</dbReference>
<dbReference type="SUPFAM" id="SSF48264">
    <property type="entry name" value="Cytochrome P450"/>
    <property type="match status" value="1"/>
</dbReference>
<dbReference type="PROSITE" id="PS51384">
    <property type="entry name" value="FAD_FR"/>
    <property type="match status" value="1"/>
</dbReference>
<evidence type="ECO:0000256" key="5">
    <source>
        <dbReference type="ARBA" id="ARBA00023004"/>
    </source>
</evidence>
<keyword evidence="4" id="KW-0560">Oxidoreductase</keyword>
<keyword evidence="5" id="KW-0408">Iron</keyword>
<evidence type="ECO:0000256" key="2">
    <source>
        <dbReference type="ARBA" id="ARBA00022617"/>
    </source>
</evidence>
<keyword evidence="6" id="KW-0503">Monooxygenase</keyword>
<dbReference type="InterPro" id="IPR006058">
    <property type="entry name" value="2Fe2S_fd_BS"/>
</dbReference>
<evidence type="ECO:0000256" key="7">
    <source>
        <dbReference type="ARBA" id="ARBA00043906"/>
    </source>
</evidence>
<gene>
    <name evidence="10" type="ORF">RGI145_21375</name>
</gene>
<dbReference type="PROSITE" id="PS51085">
    <property type="entry name" value="2FE2S_FER_2"/>
    <property type="match status" value="1"/>
</dbReference>
<evidence type="ECO:0000256" key="3">
    <source>
        <dbReference type="ARBA" id="ARBA00022723"/>
    </source>
</evidence>
<dbReference type="GO" id="GO:0020037">
    <property type="term" value="F:heme binding"/>
    <property type="evidence" value="ECO:0007669"/>
    <property type="project" value="InterPro"/>
</dbReference>
<proteinExistence type="inferred from homology"/>
<dbReference type="GO" id="GO:0005506">
    <property type="term" value="F:iron ion binding"/>
    <property type="evidence" value="ECO:0007669"/>
    <property type="project" value="InterPro"/>
</dbReference>
<dbReference type="Gene3D" id="1.10.630.10">
    <property type="entry name" value="Cytochrome P450"/>
    <property type="match status" value="1"/>
</dbReference>
<keyword evidence="3" id="KW-0479">Metal-binding</keyword>
<evidence type="ECO:0000256" key="4">
    <source>
        <dbReference type="ARBA" id="ARBA00023002"/>
    </source>
</evidence>
<accession>A0A1L7AM63</accession>
<dbReference type="CDD" id="cd06185">
    <property type="entry name" value="PDR_like"/>
    <property type="match status" value="1"/>
</dbReference>
<dbReference type="PANTHER" id="PTHR46696:SF6">
    <property type="entry name" value="P450, PUTATIVE (EUROFUNG)-RELATED"/>
    <property type="match status" value="1"/>
</dbReference>
<dbReference type="InterPro" id="IPR001041">
    <property type="entry name" value="2Fe-2S_ferredoxin-type"/>
</dbReference>
<evidence type="ECO:0000256" key="1">
    <source>
        <dbReference type="ARBA" id="ARBA00010617"/>
    </source>
</evidence>
<dbReference type="PRINTS" id="PR00359">
    <property type="entry name" value="BP450"/>
</dbReference>
<feature type="domain" description="2Fe-2S ferredoxin-type" evidence="8">
    <location>
        <begin position="691"/>
        <end position="778"/>
    </location>
</feature>
<dbReference type="EMBL" id="CP015584">
    <property type="protein sequence ID" value="APT59857.1"/>
    <property type="molecule type" value="Genomic_DNA"/>
</dbReference>
<evidence type="ECO:0000259" key="8">
    <source>
        <dbReference type="PROSITE" id="PS51085"/>
    </source>
</evidence>
<dbReference type="PROSITE" id="PS00197">
    <property type="entry name" value="2FE2S_FER_1"/>
    <property type="match status" value="1"/>
</dbReference>
<evidence type="ECO:0000313" key="11">
    <source>
        <dbReference type="Proteomes" id="UP000185494"/>
    </source>
</evidence>
<dbReference type="AlphaFoldDB" id="A0A1L7AM63"/>
<dbReference type="InterPro" id="IPR036396">
    <property type="entry name" value="Cyt_P450_sf"/>
</dbReference>
<dbReference type="FunFam" id="1.10.630.10:FF:000018">
    <property type="entry name" value="Cytochrome P450 monooxygenase"/>
    <property type="match status" value="1"/>
</dbReference>
<sequence length="778" mass="86132">MDGMDDLAPAASGCPFHKAAPVAPNGCPVSANAAAFDAFDGPYQLDPAEALRWSRAKEPVFFSPRLGYWVVTRYEDVKAIFRNGEAFSPSIALEKVTPTSEEANAVLRRYDYGMNRTLVNEDEPAHLERRRALLHSFLPEELVHHEPMVRRLTREYVDRFVERGEVDLVDEMLWEIPLTVALHFLGVPEEDMDTLREYSIAHTVNTWGRPSPEEQVAVAEAVGKFWQYAGRVLEKMRADPSGHGWMEYAIRRQKEMPEVITDSYLHSMMMAGIVAAHETTANATANALLLLLRNREAWDAICADPTLIPNAAEECLRLSGSIVAWRRLALEEVRVGGVTIPAGGKVMIVMASANHDGRHFENPDELDIYRDNTTEHLSFGYGSHQCMGKNLARMEMRIFLEELTRRLPHMELVPEQELAYLPNTSFRGPHHLRVRWNPALNPERRDPATLDRRASFAIGAPARQAVARQLRVAALRPEAEGVLGLVLEDPHGRDLPRWTPGAHVDLVVGEYERKYSLCGDPQDRRRLQVAVRLEALSRGGSAHIHNAVRAGDILRVRGPKNHFRLDEGAERYVLIAGGIGITPIIAMADRLKRLGKGYAIHYAGRDRATMAFLDRLERDHGARLCLYPGSEGRRFDLRAVTASAPGDAQVYACGPDRLLAALEAAMAGDPARLHVEHFAATGTHLDPTVESAFEVDLRDSGLSLRVPADRTLLQTLQAAGIDLPSDCGEGLCGSCEVQVLAGEVDHRDKVLSAAERAGGSRMMACCSRACGCKLTLAL</sequence>
<dbReference type="InterPro" id="IPR017927">
    <property type="entry name" value="FAD-bd_FR_type"/>
</dbReference>
<dbReference type="InterPro" id="IPR036010">
    <property type="entry name" value="2Fe-2S_ferredoxin-like_sf"/>
</dbReference>
<dbReference type="InterPro" id="IPR017972">
    <property type="entry name" value="Cyt_P450_CS"/>
</dbReference>
<dbReference type="InterPro" id="IPR002397">
    <property type="entry name" value="Cyt_P450_B"/>
</dbReference>
<dbReference type="InterPro" id="IPR012675">
    <property type="entry name" value="Beta-grasp_dom_sf"/>
</dbReference>
<dbReference type="InterPro" id="IPR017938">
    <property type="entry name" value="Riboflavin_synthase-like_b-brl"/>
</dbReference>
<keyword evidence="2" id="KW-0349">Heme</keyword>
<dbReference type="Gene3D" id="3.40.50.80">
    <property type="entry name" value="Nucleotide-binding domain of ferredoxin-NADP reductase (FNR) module"/>
    <property type="match status" value="1"/>
</dbReference>
<dbReference type="Gene3D" id="2.40.30.10">
    <property type="entry name" value="Translation factors"/>
    <property type="match status" value="1"/>
</dbReference>
<dbReference type="KEGG" id="rgi:RGI145_21375"/>
<dbReference type="SUPFAM" id="SSF54292">
    <property type="entry name" value="2Fe-2S ferredoxin-like"/>
    <property type="match status" value="1"/>
</dbReference>
<name>A0A1L7AM63_9PROT</name>
<dbReference type="PROSITE" id="PS00086">
    <property type="entry name" value="CYTOCHROME_P450"/>
    <property type="match status" value="1"/>
</dbReference>
<evidence type="ECO:0000259" key="9">
    <source>
        <dbReference type="PROSITE" id="PS51384"/>
    </source>
</evidence>
<dbReference type="STRING" id="257708.RGI145_21375"/>
<feature type="domain" description="FAD-binding FR-type" evidence="9">
    <location>
        <begin position="465"/>
        <end position="566"/>
    </location>
</feature>
<dbReference type="GO" id="GO:0051537">
    <property type="term" value="F:2 iron, 2 sulfur cluster binding"/>
    <property type="evidence" value="ECO:0007669"/>
    <property type="project" value="InterPro"/>
</dbReference>
<comment type="function">
    <text evidence="7">Cytochromes P450 are a group of heme-thiolate monooxygenases. They oxidize a variety of structurally unrelated compounds, including steroids, fatty acids, and xenobiotics.</text>
</comment>
<dbReference type="InterPro" id="IPR001128">
    <property type="entry name" value="Cyt_P450"/>
</dbReference>
<dbReference type="Pfam" id="PF00067">
    <property type="entry name" value="p450"/>
    <property type="match status" value="1"/>
</dbReference>
<organism evidence="10 11">
    <name type="scientific">Roseomonas gilardii</name>
    <dbReference type="NCBI Taxonomy" id="257708"/>
    <lineage>
        <taxon>Bacteria</taxon>
        <taxon>Pseudomonadati</taxon>
        <taxon>Pseudomonadota</taxon>
        <taxon>Alphaproteobacteria</taxon>
        <taxon>Acetobacterales</taxon>
        <taxon>Roseomonadaceae</taxon>
        <taxon>Roseomonas</taxon>
    </lineage>
</organism>
<dbReference type="InterPro" id="IPR039261">
    <property type="entry name" value="FNR_nucleotide-bd"/>
</dbReference>
<protein>
    <submittedName>
        <fullName evidence="10">Cytochrome</fullName>
    </submittedName>
</protein>
<dbReference type="Gene3D" id="3.10.20.30">
    <property type="match status" value="1"/>
</dbReference>
<dbReference type="PANTHER" id="PTHR46696">
    <property type="entry name" value="P450, PUTATIVE (EUROFUNG)-RELATED"/>
    <property type="match status" value="1"/>
</dbReference>
<dbReference type="GO" id="GO:0016705">
    <property type="term" value="F:oxidoreductase activity, acting on paired donors, with incorporation or reduction of molecular oxygen"/>
    <property type="evidence" value="ECO:0007669"/>
    <property type="project" value="InterPro"/>
</dbReference>